<dbReference type="STRING" id="1891926.Fuma_02975"/>
<dbReference type="KEGG" id="fmr:Fuma_02975"/>
<protein>
    <submittedName>
        <fullName evidence="1">HEAT repeat</fullName>
    </submittedName>
</protein>
<dbReference type="Proteomes" id="UP000187735">
    <property type="component" value="Chromosome"/>
</dbReference>
<evidence type="ECO:0000313" key="1">
    <source>
        <dbReference type="EMBL" id="APZ93358.1"/>
    </source>
</evidence>
<evidence type="ECO:0000313" key="2">
    <source>
        <dbReference type="Proteomes" id="UP000187735"/>
    </source>
</evidence>
<dbReference type="RefSeq" id="WP_077024829.1">
    <property type="nucleotide sequence ID" value="NZ_CP017641.1"/>
</dbReference>
<keyword evidence="2" id="KW-1185">Reference proteome</keyword>
<dbReference type="InterPro" id="IPR016024">
    <property type="entry name" value="ARM-type_fold"/>
</dbReference>
<dbReference type="Gene3D" id="1.25.10.10">
    <property type="entry name" value="Leucine-rich Repeat Variant"/>
    <property type="match status" value="1"/>
</dbReference>
<dbReference type="InterPro" id="IPR011989">
    <property type="entry name" value="ARM-like"/>
</dbReference>
<dbReference type="OrthoDB" id="9821676at2"/>
<organism evidence="1 2">
    <name type="scientific">Fuerstiella marisgermanici</name>
    <dbReference type="NCBI Taxonomy" id="1891926"/>
    <lineage>
        <taxon>Bacteria</taxon>
        <taxon>Pseudomonadati</taxon>
        <taxon>Planctomycetota</taxon>
        <taxon>Planctomycetia</taxon>
        <taxon>Planctomycetales</taxon>
        <taxon>Planctomycetaceae</taxon>
        <taxon>Fuerstiella</taxon>
    </lineage>
</organism>
<name>A0A1P8WH32_9PLAN</name>
<gene>
    <name evidence="1" type="ORF">Fuma_02975</name>
</gene>
<reference evidence="1 2" key="1">
    <citation type="journal article" date="2016" name="Front. Microbiol.">
        <title>Fuerstia marisgermanicae gen. nov., sp. nov., an Unusual Member of the Phylum Planctomycetes from the German Wadden Sea.</title>
        <authorList>
            <person name="Kohn T."/>
            <person name="Heuer A."/>
            <person name="Jogler M."/>
            <person name="Vollmers J."/>
            <person name="Boedeker C."/>
            <person name="Bunk B."/>
            <person name="Rast P."/>
            <person name="Borchert D."/>
            <person name="Glockner I."/>
            <person name="Freese H.M."/>
            <person name="Klenk H.P."/>
            <person name="Overmann J."/>
            <person name="Kaster A.K."/>
            <person name="Rohde M."/>
            <person name="Wiegand S."/>
            <person name="Jogler C."/>
        </authorList>
    </citation>
    <scope>NUCLEOTIDE SEQUENCE [LARGE SCALE GENOMIC DNA]</scope>
    <source>
        <strain evidence="1 2">NH11</strain>
    </source>
</reference>
<accession>A0A1P8WH32</accession>
<dbReference type="SUPFAM" id="SSF48371">
    <property type="entry name" value="ARM repeat"/>
    <property type="match status" value="1"/>
</dbReference>
<dbReference type="EMBL" id="CP017641">
    <property type="protein sequence ID" value="APZ93358.1"/>
    <property type="molecule type" value="Genomic_DNA"/>
</dbReference>
<sequence length="282" mass="32031">MELQERENNGVPKEWLTDENPNHRFLAAKAIIMNDPTRREVAVGVLEELPNTTSLLGARVRRALAKFQLNVEDKLDILRKCSFRERFDFVTSELQKAVVSVGSVDSPEEADNWSLEKKRTYCESLLREFATYPRYRDRTSDAASILVHFGDVGLRVILDGTDDDDSEVRLVAVTCISELLLSHFQKLIVEIADLLGHWDERVSAHVPRMLWRSKAKFAIPKLEACLQHESSDFAALCAKAIAIIDPSKREESLQFVEGLEINAFYKSNLLAELRGEKPYLGL</sequence>
<dbReference type="AlphaFoldDB" id="A0A1P8WH32"/>
<proteinExistence type="predicted"/>